<name>A0A6A4I6B5_9AGAR</name>
<dbReference type="InterPro" id="IPR036047">
    <property type="entry name" value="F-box-like_dom_sf"/>
</dbReference>
<dbReference type="Proteomes" id="UP000799118">
    <property type="component" value="Unassembled WGS sequence"/>
</dbReference>
<gene>
    <name evidence="2" type="ORF">BT96DRAFT_1016193</name>
</gene>
<evidence type="ECO:0000313" key="2">
    <source>
        <dbReference type="EMBL" id="KAE9404607.1"/>
    </source>
</evidence>
<keyword evidence="3" id="KW-1185">Reference proteome</keyword>
<reference evidence="2" key="1">
    <citation type="journal article" date="2019" name="Environ. Microbiol.">
        <title>Fungal ecological strategies reflected in gene transcription - a case study of two litter decomposers.</title>
        <authorList>
            <person name="Barbi F."/>
            <person name="Kohler A."/>
            <person name="Barry K."/>
            <person name="Baskaran P."/>
            <person name="Daum C."/>
            <person name="Fauchery L."/>
            <person name="Ihrmark K."/>
            <person name="Kuo A."/>
            <person name="LaButti K."/>
            <person name="Lipzen A."/>
            <person name="Morin E."/>
            <person name="Grigoriev I.V."/>
            <person name="Henrissat B."/>
            <person name="Lindahl B."/>
            <person name="Martin F."/>
        </authorList>
    </citation>
    <scope>NUCLEOTIDE SEQUENCE</scope>
    <source>
        <strain evidence="2">JB14</strain>
    </source>
</reference>
<organism evidence="2 3">
    <name type="scientific">Gymnopus androsaceus JB14</name>
    <dbReference type="NCBI Taxonomy" id="1447944"/>
    <lineage>
        <taxon>Eukaryota</taxon>
        <taxon>Fungi</taxon>
        <taxon>Dikarya</taxon>
        <taxon>Basidiomycota</taxon>
        <taxon>Agaricomycotina</taxon>
        <taxon>Agaricomycetes</taxon>
        <taxon>Agaricomycetidae</taxon>
        <taxon>Agaricales</taxon>
        <taxon>Marasmiineae</taxon>
        <taxon>Omphalotaceae</taxon>
        <taxon>Gymnopus</taxon>
    </lineage>
</organism>
<dbReference type="Pfam" id="PF00646">
    <property type="entry name" value="F-box"/>
    <property type="match status" value="1"/>
</dbReference>
<dbReference type="PROSITE" id="PS50181">
    <property type="entry name" value="FBOX"/>
    <property type="match status" value="1"/>
</dbReference>
<sequence>MANLSDLPEELLSQICGHTELDSLILLALSSKIFNRIAGNLYLRRAWPQSFKSDHRFRYHDRLDVSDSIQYEDKIPFSTLSNVTSVLGSMSNVAHVSFTFSESGIEALQQMRLVVLTLRAIHSLFSMTLIFPENGGSQEEAIAHYIPSAKPLKIYSMKSIALDAAPSQLKAQCLKSRFITSQPRWMPKFFNSFSRVPSIIVHCSKEWTDILPQLHLPSLRTFSFRGSILDAQTSNIEVLAAFLNRHQALVSLSCGQQFAVSSLSARCQLLPSNITDLSATVPQPCYLLSSKAFSPQTIDIQFEKCSSPLPFSETDQLWNLLSLISSHLTIRKLKLPADSPILQEVLFSSGRNSYRFPHITWLEVKKFQSLADIAKEGFIPWACEMFPCTQTLHVQRLNWDSRSFAQSVVDNWPSVRILMFDYKTQNVEAWHLKHCLLVFSVING</sequence>
<accession>A0A6A4I6B5</accession>
<feature type="domain" description="F-box" evidence="1">
    <location>
        <begin position="1"/>
        <end position="50"/>
    </location>
</feature>
<evidence type="ECO:0000259" key="1">
    <source>
        <dbReference type="PROSITE" id="PS50181"/>
    </source>
</evidence>
<dbReference type="InterPro" id="IPR001810">
    <property type="entry name" value="F-box_dom"/>
</dbReference>
<dbReference type="AlphaFoldDB" id="A0A6A4I6B5"/>
<proteinExistence type="predicted"/>
<dbReference type="OrthoDB" id="2931304at2759"/>
<dbReference type="CDD" id="cd09917">
    <property type="entry name" value="F-box_SF"/>
    <property type="match status" value="1"/>
</dbReference>
<protein>
    <recommendedName>
        <fullName evidence="1">F-box domain-containing protein</fullName>
    </recommendedName>
</protein>
<dbReference type="EMBL" id="ML769415">
    <property type="protein sequence ID" value="KAE9404607.1"/>
    <property type="molecule type" value="Genomic_DNA"/>
</dbReference>
<evidence type="ECO:0000313" key="3">
    <source>
        <dbReference type="Proteomes" id="UP000799118"/>
    </source>
</evidence>
<dbReference type="SUPFAM" id="SSF81383">
    <property type="entry name" value="F-box domain"/>
    <property type="match status" value="1"/>
</dbReference>